<dbReference type="OrthoDB" id="10253041at2759"/>
<dbReference type="PANTHER" id="PTHR12756:SF11">
    <property type="entry name" value="CYTOSOLIC CARBOXYPEPTIDASE 1"/>
    <property type="match status" value="1"/>
</dbReference>
<evidence type="ECO:0000313" key="6">
    <source>
        <dbReference type="Proteomes" id="UP000007800"/>
    </source>
</evidence>
<evidence type="ECO:0000256" key="3">
    <source>
        <dbReference type="PROSITE-ProRule" id="PRU01379"/>
    </source>
</evidence>
<sequence>CVRRSRPAVVIIARQHPGETVGSWICLGLLHWLLSDTARQLRAKYCFHIVPMVNVDGVVHGNSRTTLAGVDPNRTWTDPNPVIHPEVILSGSELPSSSIGVVCAQLFLDLHGHSQKMNVSFYG</sequence>
<comment type="cofactor">
    <cofactor evidence="1">
        <name>Zn(2+)</name>
        <dbReference type="ChEBI" id="CHEBI:29105"/>
    </cofactor>
</comment>
<dbReference type="AlphaFoldDB" id="C5KJ64"/>
<dbReference type="Proteomes" id="UP000007800">
    <property type="component" value="Unassembled WGS sequence"/>
</dbReference>
<comment type="caution">
    <text evidence="3">Lacks conserved residue(s) required for the propagation of feature annotation.</text>
</comment>
<dbReference type="InParanoid" id="C5KJ64"/>
<dbReference type="InterPro" id="IPR000834">
    <property type="entry name" value="Peptidase_M14"/>
</dbReference>
<name>C5KJ64_PERM5</name>
<dbReference type="RefSeq" id="XP_002783684.1">
    <property type="nucleotide sequence ID" value="XM_002783638.1"/>
</dbReference>
<comment type="similarity">
    <text evidence="2 3">Belongs to the peptidase M14 family.</text>
</comment>
<evidence type="ECO:0000313" key="5">
    <source>
        <dbReference type="EMBL" id="EER15480.1"/>
    </source>
</evidence>
<gene>
    <name evidence="5" type="ORF">Pmar_PMAR017561</name>
</gene>
<organism evidence="6">
    <name type="scientific">Perkinsus marinus (strain ATCC 50983 / TXsc)</name>
    <dbReference type="NCBI Taxonomy" id="423536"/>
    <lineage>
        <taxon>Eukaryota</taxon>
        <taxon>Sar</taxon>
        <taxon>Alveolata</taxon>
        <taxon>Perkinsozoa</taxon>
        <taxon>Perkinsea</taxon>
        <taxon>Perkinsida</taxon>
        <taxon>Perkinsidae</taxon>
        <taxon>Perkinsus</taxon>
    </lineage>
</organism>
<dbReference type="MEROPS" id="M14.028"/>
<feature type="non-terminal residue" evidence="5">
    <location>
        <position position="1"/>
    </location>
</feature>
<dbReference type="Gene3D" id="3.40.630.10">
    <property type="entry name" value="Zn peptidases"/>
    <property type="match status" value="1"/>
</dbReference>
<dbReference type="PANTHER" id="PTHR12756">
    <property type="entry name" value="CYTOSOLIC CARBOXYPEPTIDASE"/>
    <property type="match status" value="1"/>
</dbReference>
<evidence type="ECO:0000256" key="2">
    <source>
        <dbReference type="ARBA" id="ARBA00005988"/>
    </source>
</evidence>
<feature type="domain" description="Peptidase M14" evidence="4">
    <location>
        <begin position="1"/>
        <end position="123"/>
    </location>
</feature>
<dbReference type="GO" id="GO:0004181">
    <property type="term" value="F:metallocarboxypeptidase activity"/>
    <property type="evidence" value="ECO:0007669"/>
    <property type="project" value="InterPro"/>
</dbReference>
<reference evidence="5 6" key="1">
    <citation type="submission" date="2008-07" db="EMBL/GenBank/DDBJ databases">
        <authorList>
            <person name="El-Sayed N."/>
            <person name="Caler E."/>
            <person name="Inman J."/>
            <person name="Amedeo P."/>
            <person name="Hass B."/>
            <person name="Wortman J."/>
        </authorList>
    </citation>
    <scope>NUCLEOTIDE SEQUENCE [LARGE SCALE GENOMIC DNA]</scope>
    <source>
        <strain evidence="6">ATCC 50983 / TXsc</strain>
    </source>
</reference>
<evidence type="ECO:0000256" key="1">
    <source>
        <dbReference type="ARBA" id="ARBA00001947"/>
    </source>
</evidence>
<dbReference type="EMBL" id="GG673568">
    <property type="protein sequence ID" value="EER15480.1"/>
    <property type="molecule type" value="Genomic_DNA"/>
</dbReference>
<dbReference type="GO" id="GO:0008270">
    <property type="term" value="F:zinc ion binding"/>
    <property type="evidence" value="ECO:0007669"/>
    <property type="project" value="InterPro"/>
</dbReference>
<accession>C5KJ64</accession>
<keyword evidence="6" id="KW-1185">Reference proteome</keyword>
<dbReference type="InterPro" id="IPR050821">
    <property type="entry name" value="Cytosolic_carboxypeptidase"/>
</dbReference>
<dbReference type="GO" id="GO:0006508">
    <property type="term" value="P:proteolysis"/>
    <property type="evidence" value="ECO:0007669"/>
    <property type="project" value="InterPro"/>
</dbReference>
<feature type="non-terminal residue" evidence="5">
    <location>
        <position position="123"/>
    </location>
</feature>
<dbReference type="Pfam" id="PF00246">
    <property type="entry name" value="Peptidase_M14"/>
    <property type="match status" value="1"/>
</dbReference>
<dbReference type="SUPFAM" id="SSF53187">
    <property type="entry name" value="Zn-dependent exopeptidases"/>
    <property type="match status" value="1"/>
</dbReference>
<evidence type="ECO:0000259" key="4">
    <source>
        <dbReference type="PROSITE" id="PS52035"/>
    </source>
</evidence>
<dbReference type="PROSITE" id="PS52035">
    <property type="entry name" value="PEPTIDASE_M14"/>
    <property type="match status" value="1"/>
</dbReference>
<protein>
    <recommendedName>
        <fullName evidence="4">Peptidase M14 domain-containing protein</fullName>
    </recommendedName>
</protein>
<dbReference type="GeneID" id="9046243"/>
<proteinExistence type="inferred from homology"/>